<name>A0ABV0MWD2_9TELE</name>
<dbReference type="Proteomes" id="UP001476798">
    <property type="component" value="Unassembled WGS sequence"/>
</dbReference>
<proteinExistence type="predicted"/>
<dbReference type="SMART" id="SM00368">
    <property type="entry name" value="LRR_RI"/>
    <property type="match status" value="9"/>
</dbReference>
<evidence type="ECO:0000256" key="2">
    <source>
        <dbReference type="SAM" id="MobiDB-lite"/>
    </source>
</evidence>
<dbReference type="InterPro" id="IPR001611">
    <property type="entry name" value="Leu-rich_rpt"/>
</dbReference>
<protein>
    <recommendedName>
        <fullName evidence="5">Leucine rich repeat containing 34</fullName>
    </recommendedName>
</protein>
<feature type="region of interest" description="Disordered" evidence="2">
    <location>
        <begin position="467"/>
        <end position="515"/>
    </location>
</feature>
<dbReference type="InterPro" id="IPR052201">
    <property type="entry name" value="LRR-containing_regulator"/>
</dbReference>
<dbReference type="SUPFAM" id="SSF52047">
    <property type="entry name" value="RNI-like"/>
    <property type="match status" value="2"/>
</dbReference>
<evidence type="ECO:0000313" key="4">
    <source>
        <dbReference type="Proteomes" id="UP001476798"/>
    </source>
</evidence>
<gene>
    <name evidence="3" type="ORF">GOODEAATRI_022649</name>
</gene>
<organism evidence="3 4">
    <name type="scientific">Goodea atripinnis</name>
    <dbReference type="NCBI Taxonomy" id="208336"/>
    <lineage>
        <taxon>Eukaryota</taxon>
        <taxon>Metazoa</taxon>
        <taxon>Chordata</taxon>
        <taxon>Craniata</taxon>
        <taxon>Vertebrata</taxon>
        <taxon>Euteleostomi</taxon>
        <taxon>Actinopterygii</taxon>
        <taxon>Neopterygii</taxon>
        <taxon>Teleostei</taxon>
        <taxon>Neoteleostei</taxon>
        <taxon>Acanthomorphata</taxon>
        <taxon>Ovalentaria</taxon>
        <taxon>Atherinomorphae</taxon>
        <taxon>Cyprinodontiformes</taxon>
        <taxon>Goodeidae</taxon>
        <taxon>Goodea</taxon>
    </lineage>
</organism>
<dbReference type="Pfam" id="PF13516">
    <property type="entry name" value="LRR_6"/>
    <property type="match status" value="5"/>
</dbReference>
<evidence type="ECO:0000313" key="3">
    <source>
        <dbReference type="EMBL" id="MEQ2162718.1"/>
    </source>
</evidence>
<keyword evidence="4" id="KW-1185">Reference proteome</keyword>
<dbReference type="EMBL" id="JAHRIO010012336">
    <property type="protein sequence ID" value="MEQ2162718.1"/>
    <property type="molecule type" value="Genomic_DNA"/>
</dbReference>
<dbReference type="InterPro" id="IPR032675">
    <property type="entry name" value="LRR_dom_sf"/>
</dbReference>
<evidence type="ECO:0000256" key="1">
    <source>
        <dbReference type="ARBA" id="ARBA00022737"/>
    </source>
</evidence>
<dbReference type="PANTHER" id="PTHR24111">
    <property type="entry name" value="LEUCINE-RICH REPEAT-CONTAINING PROTEIN 34"/>
    <property type="match status" value="1"/>
</dbReference>
<comment type="caution">
    <text evidence="3">The sequence shown here is derived from an EMBL/GenBank/DDBJ whole genome shotgun (WGS) entry which is preliminary data.</text>
</comment>
<reference evidence="3 4" key="1">
    <citation type="submission" date="2021-06" db="EMBL/GenBank/DDBJ databases">
        <authorList>
            <person name="Palmer J.M."/>
        </authorList>
    </citation>
    <scope>NUCLEOTIDE SEQUENCE [LARGE SCALE GENOMIC DNA]</scope>
    <source>
        <strain evidence="3 4">GA_2019</strain>
        <tissue evidence="3">Muscle</tissue>
    </source>
</reference>
<accession>A0ABV0MWD2</accession>
<dbReference type="PANTHER" id="PTHR24111:SF4">
    <property type="entry name" value="LEUCINE-RICH REPEAT-CONTAINING PROTEIN 34"/>
    <property type="match status" value="1"/>
</dbReference>
<sequence>MKTCGNSFLFQWRETDDAESDEPVRVVMVTGAVMAEPTISECYRAVCGQHGIQINPLVLENLQKTPTTRSFTLKLAGNNKQKGCQKLCDDDIFALSKCLQNNWTVTGLDLRYDNVSDAGVGHLADLLEVEDSALRSLDLTFNNIQTEGAKVLANCLQGNSSLLSLRLSGNKIGNIGAMHLASMLLVNRKLQKLELADCDLETPSVIALSVALKTNTTLRSVDLSRALLFSFQEEWAVCFSEMFRVNGTLVELHLGKMGLTDTGMERLAEGLMQNHSLRYLDLRCNRVTHDGAQHLAGVLKQNTVIEIVDLSSNRIEDVGAEYLSDAISWPGCVLRELSVCRNSIRMKGLLSLAEALKINPTLTHVYIWGNRLEEPVCRAFKELISSGRLMPQRTDIRPYEVDGQVFLAEVFWGLRKHNYCTDDNCQNTRSDSNTRMFLFFVLYCSCRPSCDPTVQRCIASRASAGIRGRAPSSADSQAEQGAEAKGRRLTSASSSEPRPPAANSADQPASPTEPL</sequence>
<feature type="compositionally biased region" description="Low complexity" evidence="2">
    <location>
        <begin position="491"/>
        <end position="505"/>
    </location>
</feature>
<dbReference type="Gene3D" id="3.80.10.10">
    <property type="entry name" value="Ribonuclease Inhibitor"/>
    <property type="match status" value="3"/>
</dbReference>
<feature type="compositionally biased region" description="Polar residues" evidence="2">
    <location>
        <begin position="506"/>
        <end position="515"/>
    </location>
</feature>
<evidence type="ECO:0008006" key="5">
    <source>
        <dbReference type="Google" id="ProtNLM"/>
    </source>
</evidence>
<keyword evidence="1" id="KW-0677">Repeat</keyword>